<dbReference type="PROSITE" id="PS50268">
    <property type="entry name" value="CADHERIN_2"/>
    <property type="match status" value="11"/>
</dbReference>
<evidence type="ECO:0000256" key="4">
    <source>
        <dbReference type="ARBA" id="ARBA00023136"/>
    </source>
</evidence>
<accession>A0A5M6I6L4</accession>
<dbReference type="Gene3D" id="3.40.50.880">
    <property type="match status" value="1"/>
</dbReference>
<dbReference type="PROSITE" id="PS00330">
    <property type="entry name" value="HEMOLYSIN_CALCIUM"/>
    <property type="match status" value="1"/>
</dbReference>
<feature type="domain" description="Cadherin" evidence="5">
    <location>
        <begin position="1782"/>
        <end position="1866"/>
    </location>
</feature>
<dbReference type="SUPFAM" id="SSF49313">
    <property type="entry name" value="Cadherin-like"/>
    <property type="match status" value="11"/>
</dbReference>
<feature type="domain" description="Cadherin" evidence="5">
    <location>
        <begin position="1267"/>
        <end position="1371"/>
    </location>
</feature>
<dbReference type="SUPFAM" id="SSF88713">
    <property type="entry name" value="Glycoside hydrolase/deacetylase"/>
    <property type="match status" value="1"/>
</dbReference>
<dbReference type="Gene3D" id="3.20.20.370">
    <property type="entry name" value="Glycoside hydrolase/deacetylase"/>
    <property type="match status" value="1"/>
</dbReference>
<dbReference type="NCBIfam" id="TIGR01965">
    <property type="entry name" value="VCBS_repeat"/>
    <property type="match status" value="3"/>
</dbReference>
<organism evidence="6 7">
    <name type="scientific">Blastochloris sulfoviridis</name>
    <dbReference type="NCBI Taxonomy" id="50712"/>
    <lineage>
        <taxon>Bacteria</taxon>
        <taxon>Pseudomonadati</taxon>
        <taxon>Pseudomonadota</taxon>
        <taxon>Alphaproteobacteria</taxon>
        <taxon>Hyphomicrobiales</taxon>
        <taxon>Blastochloridaceae</taxon>
        <taxon>Blastochloris</taxon>
    </lineage>
</organism>
<evidence type="ECO:0000256" key="1">
    <source>
        <dbReference type="ARBA" id="ARBA00004370"/>
    </source>
</evidence>
<evidence type="ECO:0000256" key="2">
    <source>
        <dbReference type="ARBA" id="ARBA00022737"/>
    </source>
</evidence>
<dbReference type="InterPro" id="IPR010221">
    <property type="entry name" value="VCBS_dom"/>
</dbReference>
<dbReference type="PRINTS" id="PR00205">
    <property type="entry name" value="CADHERIN"/>
</dbReference>
<dbReference type="PANTHER" id="PTHR24027">
    <property type="entry name" value="CADHERIN-23"/>
    <property type="match status" value="1"/>
</dbReference>
<dbReference type="GO" id="GO:0045296">
    <property type="term" value="F:cadherin binding"/>
    <property type="evidence" value="ECO:0007669"/>
    <property type="project" value="TreeGrafter"/>
</dbReference>
<dbReference type="GO" id="GO:0016477">
    <property type="term" value="P:cell migration"/>
    <property type="evidence" value="ECO:0007669"/>
    <property type="project" value="TreeGrafter"/>
</dbReference>
<proteinExistence type="predicted"/>
<dbReference type="PANTHER" id="PTHR24027:SF438">
    <property type="entry name" value="CADHERIN 23"/>
    <property type="match status" value="1"/>
</dbReference>
<dbReference type="SUPFAM" id="SSF51120">
    <property type="entry name" value="beta-Roll"/>
    <property type="match status" value="2"/>
</dbReference>
<evidence type="ECO:0000313" key="6">
    <source>
        <dbReference type="EMBL" id="KAA5603517.1"/>
    </source>
</evidence>
<dbReference type="GO" id="GO:0005975">
    <property type="term" value="P:carbohydrate metabolic process"/>
    <property type="evidence" value="ECO:0007669"/>
    <property type="project" value="InterPro"/>
</dbReference>
<gene>
    <name evidence="6" type="ORF">F1193_00005</name>
</gene>
<dbReference type="Gene3D" id="2.150.10.10">
    <property type="entry name" value="Serralysin-like metalloprotease, C-terminal"/>
    <property type="match status" value="3"/>
</dbReference>
<evidence type="ECO:0000256" key="3">
    <source>
        <dbReference type="ARBA" id="ARBA00022837"/>
    </source>
</evidence>
<reference evidence="6 7" key="1">
    <citation type="submission" date="2019-09" db="EMBL/GenBank/DDBJ databases">
        <title>Draft Whole-Genome sequence of Blastochloris sulfoviridis DSM 729.</title>
        <authorList>
            <person name="Meyer T.E."/>
            <person name="Kyndt J.A."/>
        </authorList>
    </citation>
    <scope>NUCLEOTIDE SEQUENCE [LARGE SCALE GENOMIC DNA]</scope>
    <source>
        <strain evidence="6 7">DSM 729</strain>
    </source>
</reference>
<dbReference type="InterPro" id="IPR011049">
    <property type="entry name" value="Serralysin-like_metalloprot_C"/>
</dbReference>
<dbReference type="Pfam" id="PF17963">
    <property type="entry name" value="Big_9"/>
    <property type="match status" value="6"/>
</dbReference>
<dbReference type="InterPro" id="IPR029062">
    <property type="entry name" value="Class_I_gatase-like"/>
</dbReference>
<sequence>MSGTVGSVTLDGALSDWTPSDRIDTGNAVADYEVYGKVEADSYVFAIKASAVDQNGDAITIGNNTTIWLNTDQDSSTGYQIWGSAGGVEYKVELSGSTLTLYSVAADASGNEVATLIQTLDFGLSGDGTTIEFAVPKTAIGSPAALNALIDVNNATFLPGSYNNSFTIVDTADLPVDAGTTTKVAIVYSETTAANYFGLTGDAAETAYTQLFLAAQNQAAMAGIPFDVITEADLKDLSKLVNYDAIVFPSFENVNSADVTAITNTLTLLAENYDVSLIAAGNFMTNDETGAALPDAYARMAQFFDLAPEAFGFTGTTEVTVSSAGTGFDGVGGYTAGEVINTYANSAGVGWQAFTDATPGTTTHSVIATQTVTGTGAGTYDAIVTSTVNGDRNVHFSTTALLGDNNQLSQAIQYAVEGASGPTVGLQLTRQDSIFASRTDMDQSQFAAQVNPTDGSAGIYDKLIPIVESWKAAYNFVSSYYINIGDNQGESGYTDWTISLPYYQQLLALGGEIGSHSLTHLLNLDPAEDTRILTDGTGPGTFEYEFGQSRDAILQHLTTLTSIGAAVPGATEYASTAEQILQYYSYLSGGYSSNGAGYPGAFGYLSAADAEAGKVYLAPNMKFDFTLVGYQHYTPEAALAEWMSEFNSLTSHAEAAVIVWPWHDYGPTNWENGGYTEEMFTQFIEYVYNSGAEFVTLADLANRIKTFEQSSIAYSVSGDTITATVTSADAGKFALDLDNLSGKVIASVTGWYAYDSDSVFTPTLGGATATYTINLGTAAADVTHITALPMRADLASVVGDGVNLSFSLVGEGKLTVDLGGTAGRTLSVSGATVVSQTGDILVLDVGANGTHTVNIIQDAAPTITSLGGGDTGAASIAENGTVVAALVATDADLGLALNPQTLTFSIVGGEDAGLFAIDNGNLVFKSAPDYEALPADAGLTPGYQVTVQVSDGKGFVDTQAITVNVTDVNDVAPTITTAATQSVAENTTIVAALTSTDIDTVGTNPATFSITGGADAALFEIVGGNLVFRTAPDYETGPHSYEVQLTATDGTNTTVQTISVAVTDVNEAPVITMAATQSVAENTSVVAALAATDPDQGQTLTFALAGGEDADLFDILDGNLVFKAAPNFEALPAAGITPGYQVTVQVSDGQGGTDTQDITVNVTDVNEAPTLTMAETQSVAENTTVVAALAATDPDQGQTLTFALAGGEDADLFDILDGNLVFKSAPNFEALPAAGTTPGYQVAVQVSDGQGGTDTRTITVNVTDVNEAPTLTMAETQSVAENTSVVAALAATDPDLGQTLTFAIAGGEDADLFDIVDGNLAFKTAPNYEALPGAGTAPGYQVTVQVSDGQGGTDTRTITVNVTDVNEAPTLTMAETQSVAENTSVVAALAATDPDQGQTLTFAIAGGEDADLFDIVDGNLAFKTAPNYEALPGAGTAPGYQVTVQVSDGQGGTDTRTITVDVTDVNEAPVITMAETQSVAENTSVVAALAATDPDQGQTLSFSIAGGEDADLFDIVDGNLVFKAAPNFEALPAAGTTPGYQVTVQVSDGQGGTDTQDITVGVTDLNDVAPTITTAAAQSVAENTTFVAALASTDPDTVGTNPATLSITGGTDADLFQIVGGNLVFKTAPNYETDPHSYEVQVTADDGVNTTSQTITVALTDVNELPTLTTAAAQSVAENTTVVAALAATDPDQGQTLTFALAGGEDADLFQIVDGNLAFKSAPNFEALPGAGTTPGYQVTVQVSDGQGGTDTQDITVGVTDLNDVAPTITTAAAQSVAENRTLVAALTSTDPDTVGTNPATLSITGGADADLFEIVDGKLAFKTAPDFEIDPHSYVVEVTANDGVNTTTKTITVALIDINDNAPVIGPNDPSGDLVVDVAENSTVVATLLASDADTVDDTPATFSINGGADAALFDIVDGSLVFKTAPDYETPTDADHDNVYVVEVSASDGVNASVRTLAVSVTNVVGVTINGTSSANVINGKTPVAGQPMPTDEEDKINGGSGNDSIFGLGGDDILNGGAGADTMIGGTGSDIYMVDSAKDVVDETGGDGTDLVQSSVTFSLADAVHAIGDIENLTLTGKAKINGTGNALDNEITGNIGNNVLAGLGGADRLDGGLGIDTASYAASMVGVNVSLMNGTASGGDAEGDTLVGIEYLTGSAFDDTLEGDAGNNYLVGGLGTDTVSYAHATAGVTVTLASTKSQNTIGAGRDTLSGFENVTGSEFDDKLTGSKVANVLTGGGGADTLNGWVGADTMIGGTGNDIYVVDNAGDVVDETGGDGTDLVQSSVAFSLSDGAHAIGDIENLTLTGKASVSGTGNALANIIIGNAGANVLTGLGGDDILNGGAGADTMIGGTGSDIYMVDSAKDVVDETGGDGTDLVQSSVTFSLADAVHAIGDIENLTLTGKA</sequence>
<dbReference type="GO" id="GO:0005509">
    <property type="term" value="F:calcium ion binding"/>
    <property type="evidence" value="ECO:0007669"/>
    <property type="project" value="InterPro"/>
</dbReference>
<evidence type="ECO:0000313" key="7">
    <source>
        <dbReference type="Proteomes" id="UP000323886"/>
    </source>
</evidence>
<dbReference type="PRINTS" id="PR00313">
    <property type="entry name" value="CABNDNGRPT"/>
</dbReference>
<name>A0A5M6I6L4_9HYPH</name>
<protein>
    <recommendedName>
        <fullName evidence="5">Cadherin domain-containing protein</fullName>
    </recommendedName>
</protein>
<keyword evidence="7" id="KW-1185">Reference proteome</keyword>
<feature type="domain" description="Cadherin" evidence="5">
    <location>
        <begin position="880"/>
        <end position="975"/>
    </location>
</feature>
<feature type="domain" description="Cadherin" evidence="5">
    <location>
        <begin position="1367"/>
        <end position="1471"/>
    </location>
</feature>
<dbReference type="CDD" id="cd11304">
    <property type="entry name" value="Cadherin_repeat"/>
    <property type="match status" value="11"/>
</dbReference>
<dbReference type="Proteomes" id="UP000323886">
    <property type="component" value="Unassembled WGS sequence"/>
</dbReference>
<feature type="domain" description="Cadherin" evidence="5">
    <location>
        <begin position="1167"/>
        <end position="1271"/>
    </location>
</feature>
<dbReference type="SMART" id="SM00112">
    <property type="entry name" value="CA"/>
    <property type="match status" value="11"/>
</dbReference>
<feature type="domain" description="Cadherin" evidence="5">
    <location>
        <begin position="1664"/>
        <end position="1769"/>
    </location>
</feature>
<dbReference type="InterPro" id="IPR039808">
    <property type="entry name" value="Cadherin"/>
</dbReference>
<dbReference type="Gene3D" id="2.60.40.60">
    <property type="entry name" value="Cadherins"/>
    <property type="match status" value="11"/>
</dbReference>
<feature type="domain" description="Cadherin" evidence="5">
    <location>
        <begin position="1067"/>
        <end position="1171"/>
    </location>
</feature>
<dbReference type="GO" id="GO:0008013">
    <property type="term" value="F:beta-catenin binding"/>
    <property type="evidence" value="ECO:0007669"/>
    <property type="project" value="TreeGrafter"/>
</dbReference>
<dbReference type="InterPro" id="IPR020894">
    <property type="entry name" value="Cadherin_CS"/>
</dbReference>
<evidence type="ECO:0000259" key="5">
    <source>
        <dbReference type="PROSITE" id="PS50268"/>
    </source>
</evidence>
<dbReference type="GO" id="GO:0016342">
    <property type="term" value="C:catenin complex"/>
    <property type="evidence" value="ECO:0007669"/>
    <property type="project" value="TreeGrafter"/>
</dbReference>
<keyword evidence="2" id="KW-0677">Repeat</keyword>
<keyword evidence="3" id="KW-0106">Calcium</keyword>
<dbReference type="PROSITE" id="PS00232">
    <property type="entry name" value="CADHERIN_1"/>
    <property type="match status" value="1"/>
</dbReference>
<dbReference type="Pfam" id="PF00353">
    <property type="entry name" value="HemolysinCabind"/>
    <property type="match status" value="5"/>
</dbReference>
<dbReference type="InterPro" id="IPR011330">
    <property type="entry name" value="Glyco_hydro/deAcase_b/a-brl"/>
</dbReference>
<feature type="domain" description="Cadherin" evidence="5">
    <location>
        <begin position="1876"/>
        <end position="1987"/>
    </location>
</feature>
<dbReference type="InterPro" id="IPR006644">
    <property type="entry name" value="Cadg"/>
</dbReference>
<dbReference type="EMBL" id="VWPL01000001">
    <property type="protein sequence ID" value="KAA5603517.1"/>
    <property type="molecule type" value="Genomic_DNA"/>
</dbReference>
<feature type="domain" description="Cadherin" evidence="5">
    <location>
        <begin position="1467"/>
        <end position="1572"/>
    </location>
</feature>
<dbReference type="GO" id="GO:0007156">
    <property type="term" value="P:homophilic cell adhesion via plasma membrane adhesion molecules"/>
    <property type="evidence" value="ECO:0007669"/>
    <property type="project" value="InterPro"/>
</dbReference>
<comment type="caution">
    <text evidence="6">The sequence shown here is derived from an EMBL/GenBank/DDBJ whole genome shotgun (WGS) entry which is preliminary data.</text>
</comment>
<dbReference type="InterPro" id="IPR018511">
    <property type="entry name" value="Hemolysin-typ_Ca-bd_CS"/>
</dbReference>
<dbReference type="InterPro" id="IPR001343">
    <property type="entry name" value="Hemolysn_Ca-bd"/>
</dbReference>
<comment type="subcellular location">
    <subcellularLocation>
        <location evidence="1">Membrane</location>
    </subcellularLocation>
</comment>
<dbReference type="OrthoDB" id="5618759at2"/>
<dbReference type="InterPro" id="IPR002126">
    <property type="entry name" value="Cadherin-like_dom"/>
</dbReference>
<feature type="non-terminal residue" evidence="6">
    <location>
        <position position="2406"/>
    </location>
</feature>
<feature type="domain" description="Cadherin" evidence="5">
    <location>
        <begin position="971"/>
        <end position="1071"/>
    </location>
</feature>
<dbReference type="InterPro" id="IPR015919">
    <property type="entry name" value="Cadherin-like_sf"/>
</dbReference>
<dbReference type="SMART" id="SM00736">
    <property type="entry name" value="CADG"/>
    <property type="match status" value="4"/>
</dbReference>
<feature type="domain" description="Cadherin" evidence="5">
    <location>
        <begin position="1568"/>
        <end position="1668"/>
    </location>
</feature>
<keyword evidence="4" id="KW-0472">Membrane</keyword>
<dbReference type="RefSeq" id="WP_150095627.1">
    <property type="nucleotide sequence ID" value="NZ_VWPL01000001.1"/>
</dbReference>